<dbReference type="AlphaFoldDB" id="A0A831LW18"/>
<dbReference type="GO" id="GO:0001046">
    <property type="term" value="F:core promoter sequence-specific DNA binding"/>
    <property type="evidence" value="ECO:0007669"/>
    <property type="project" value="TreeGrafter"/>
</dbReference>
<dbReference type="InterPro" id="IPR039060">
    <property type="entry name" value="Antitox_HigA"/>
</dbReference>
<dbReference type="Pfam" id="PF13443">
    <property type="entry name" value="HTH_26"/>
    <property type="match status" value="1"/>
</dbReference>
<feature type="domain" description="HTH cro/C1-type" evidence="1">
    <location>
        <begin position="63"/>
        <end position="117"/>
    </location>
</feature>
<dbReference type="InterPro" id="IPR010982">
    <property type="entry name" value="Lambda_DNA-bd_dom_sf"/>
</dbReference>
<organism evidence="2">
    <name type="scientific">Mariniphaga anaerophila</name>
    <dbReference type="NCBI Taxonomy" id="1484053"/>
    <lineage>
        <taxon>Bacteria</taxon>
        <taxon>Pseudomonadati</taxon>
        <taxon>Bacteroidota</taxon>
        <taxon>Bacteroidia</taxon>
        <taxon>Marinilabiliales</taxon>
        <taxon>Prolixibacteraceae</taxon>
        <taxon>Mariniphaga</taxon>
    </lineage>
</organism>
<sequence>MEALKYTVIKSDEQYKEYCHILEKLLESNNETAADEIDLLTLLIEKWDEENTSFYELNPVELLKSLMKENNLKAVDLGNILKLSKGTVSKILNCQKGLSKDTIRKLSAHFNMNQEAFNRPYKLNNKINQRFKNASLMNTRKPMKKNVTV</sequence>
<dbReference type="GO" id="GO:0006355">
    <property type="term" value="P:regulation of DNA-templated transcription"/>
    <property type="evidence" value="ECO:0007669"/>
    <property type="project" value="InterPro"/>
</dbReference>
<dbReference type="PROSITE" id="PS50943">
    <property type="entry name" value="HTH_CROC1"/>
    <property type="match status" value="1"/>
</dbReference>
<gene>
    <name evidence="2" type="ORF">ENN90_04465</name>
</gene>
<dbReference type="Proteomes" id="UP000886047">
    <property type="component" value="Unassembled WGS sequence"/>
</dbReference>
<comment type="caution">
    <text evidence="2">The sequence shown here is derived from an EMBL/GenBank/DDBJ whole genome shotgun (WGS) entry which is preliminary data.</text>
</comment>
<evidence type="ECO:0000313" key="2">
    <source>
        <dbReference type="EMBL" id="HDR50861.1"/>
    </source>
</evidence>
<reference evidence="2" key="1">
    <citation type="journal article" date="2020" name="mSystems">
        <title>Genome- and Community-Level Interaction Insights into Carbon Utilization and Element Cycling Functions of Hydrothermarchaeota in Hydrothermal Sediment.</title>
        <authorList>
            <person name="Zhou Z."/>
            <person name="Liu Y."/>
            <person name="Xu W."/>
            <person name="Pan J."/>
            <person name="Luo Z.H."/>
            <person name="Li M."/>
        </authorList>
    </citation>
    <scope>NUCLEOTIDE SEQUENCE [LARGE SCALE GENOMIC DNA]</scope>
    <source>
        <strain evidence="2">SpSt-1217</strain>
    </source>
</reference>
<proteinExistence type="predicted"/>
<protein>
    <submittedName>
        <fullName evidence="2">Transcriptional regulator</fullName>
    </submittedName>
</protein>
<dbReference type="EMBL" id="DSDK01000247">
    <property type="protein sequence ID" value="HDR50861.1"/>
    <property type="molecule type" value="Genomic_DNA"/>
</dbReference>
<dbReference type="Gene3D" id="1.10.260.40">
    <property type="entry name" value="lambda repressor-like DNA-binding domains"/>
    <property type="match status" value="1"/>
</dbReference>
<evidence type="ECO:0000259" key="1">
    <source>
        <dbReference type="PROSITE" id="PS50943"/>
    </source>
</evidence>
<dbReference type="PANTHER" id="PTHR40455">
    <property type="entry name" value="ANTITOXIN HIGA"/>
    <property type="match status" value="1"/>
</dbReference>
<dbReference type="PANTHER" id="PTHR40455:SF1">
    <property type="entry name" value="ANTITOXIN HIGA"/>
    <property type="match status" value="1"/>
</dbReference>
<dbReference type="SUPFAM" id="SSF47413">
    <property type="entry name" value="lambda repressor-like DNA-binding domains"/>
    <property type="match status" value="1"/>
</dbReference>
<name>A0A831LW18_9BACT</name>
<accession>A0A831LW18</accession>
<dbReference type="InterPro" id="IPR001387">
    <property type="entry name" value="Cro/C1-type_HTH"/>
</dbReference>